<evidence type="ECO:0000313" key="4">
    <source>
        <dbReference type="EMBL" id="SUP45038.1"/>
    </source>
</evidence>
<protein>
    <submittedName>
        <fullName evidence="4">NADH oxidase</fullName>
        <ecNumber evidence="4">1.-.-.-</ecNumber>
    </submittedName>
</protein>
<evidence type="ECO:0000256" key="1">
    <source>
        <dbReference type="ARBA" id="ARBA00022630"/>
    </source>
</evidence>
<dbReference type="EMBL" id="UHIO01000001">
    <property type="protein sequence ID" value="SUP45038.1"/>
    <property type="molecule type" value="Genomic_DNA"/>
</dbReference>
<proteinExistence type="predicted"/>
<dbReference type="SUPFAM" id="SSF51395">
    <property type="entry name" value="FMN-linked oxidoreductases"/>
    <property type="match status" value="1"/>
</dbReference>
<accession>A0A380NN78</accession>
<dbReference type="Proteomes" id="UP000255367">
    <property type="component" value="Unassembled WGS sequence"/>
</dbReference>
<evidence type="ECO:0000259" key="3">
    <source>
        <dbReference type="Pfam" id="PF00724"/>
    </source>
</evidence>
<sequence>MKQFTNPITFKHGLTIKNRIAIAPMTTRMSYFNGKVTNDEINYYASRTGETGLFITGVAYIQPDGIGWTGELGVHSDDCIPGLSKLAAAIKENGSRAILQIFHAGRMTNSQTLQGLPIVAPSKVPANRPNAEISKELTIESIEDIIQNFKEATRRAILSGFDGIELHGANHFLLQQFFSPHSNRRTDKYGGSLEKRYQFIREVVDAVLATVDELAPQNFIVGYRISPREETTPGYNLEETLWLVDKLADTDLDYLHLSLTYFHGKTNLPDYQEKSMLQYIYETINGRIPLISVGQIHTRKDLEAALQHSDIAAIGSAILLDPHWIQKILTHQDDSIRHTMSPIEKDTLQISDGAFEFLAAINPDRIL</sequence>
<evidence type="ECO:0000256" key="2">
    <source>
        <dbReference type="ARBA" id="ARBA00023002"/>
    </source>
</evidence>
<keyword evidence="5" id="KW-1185">Reference proteome</keyword>
<name>A0A380NN78_9FIRM</name>
<gene>
    <name evidence="4" type="ORF">NCTC12020_01963</name>
</gene>
<dbReference type="AlphaFoldDB" id="A0A380NN78"/>
<dbReference type="PANTHER" id="PTHR43656">
    <property type="entry name" value="BINDING OXIDOREDUCTASE, PUTATIVE (AFU_ORTHOLOGUE AFUA_2G08260)-RELATED"/>
    <property type="match status" value="1"/>
</dbReference>
<dbReference type="OrthoDB" id="9772736at2"/>
<dbReference type="InterPro" id="IPR001155">
    <property type="entry name" value="OxRdtase_FMN_N"/>
</dbReference>
<dbReference type="InterPro" id="IPR013785">
    <property type="entry name" value="Aldolase_TIM"/>
</dbReference>
<dbReference type="Gene3D" id="3.20.20.70">
    <property type="entry name" value="Aldolase class I"/>
    <property type="match status" value="1"/>
</dbReference>
<dbReference type="EC" id="1.-.-.-" evidence="4"/>
<dbReference type="Pfam" id="PF00724">
    <property type="entry name" value="Oxidored_FMN"/>
    <property type="match status" value="1"/>
</dbReference>
<evidence type="ECO:0000313" key="5">
    <source>
        <dbReference type="Proteomes" id="UP000255367"/>
    </source>
</evidence>
<keyword evidence="2 4" id="KW-0560">Oxidoreductase</keyword>
<reference evidence="4 5" key="1">
    <citation type="submission" date="2018-06" db="EMBL/GenBank/DDBJ databases">
        <authorList>
            <consortium name="Pathogen Informatics"/>
            <person name="Doyle S."/>
        </authorList>
    </citation>
    <scope>NUCLEOTIDE SEQUENCE [LARGE SCALE GENOMIC DNA]</scope>
    <source>
        <strain evidence="4 5">NCTC12020</strain>
    </source>
</reference>
<dbReference type="PANTHER" id="PTHR43656:SF2">
    <property type="entry name" value="BINDING OXIDOREDUCTASE, PUTATIVE (AFU_ORTHOLOGUE AFUA_2G08260)-RELATED"/>
    <property type="match status" value="1"/>
</dbReference>
<dbReference type="InterPro" id="IPR051799">
    <property type="entry name" value="NADH_flavin_oxidoreductase"/>
</dbReference>
<dbReference type="CDD" id="cd04735">
    <property type="entry name" value="OYE_like_4_FMN"/>
    <property type="match status" value="1"/>
</dbReference>
<keyword evidence="1" id="KW-0285">Flavoprotein</keyword>
<dbReference type="GO" id="GO:0010181">
    <property type="term" value="F:FMN binding"/>
    <property type="evidence" value="ECO:0007669"/>
    <property type="project" value="InterPro"/>
</dbReference>
<organism evidence="4 5">
    <name type="scientific">Veillonella criceti</name>
    <dbReference type="NCBI Taxonomy" id="103891"/>
    <lineage>
        <taxon>Bacteria</taxon>
        <taxon>Bacillati</taxon>
        <taxon>Bacillota</taxon>
        <taxon>Negativicutes</taxon>
        <taxon>Veillonellales</taxon>
        <taxon>Veillonellaceae</taxon>
        <taxon>Veillonella</taxon>
    </lineage>
</organism>
<dbReference type="RefSeq" id="WP_115311019.1">
    <property type="nucleotide sequence ID" value="NZ_UHIO01000001.1"/>
</dbReference>
<feature type="domain" description="NADH:flavin oxidoreductase/NADH oxidase N-terminal" evidence="3">
    <location>
        <begin position="6"/>
        <end position="332"/>
    </location>
</feature>
<dbReference type="GO" id="GO:0016491">
    <property type="term" value="F:oxidoreductase activity"/>
    <property type="evidence" value="ECO:0007669"/>
    <property type="project" value="UniProtKB-KW"/>
</dbReference>